<dbReference type="AlphaFoldDB" id="A0AA89BY20"/>
<dbReference type="PANTHER" id="PTHR46289:SF14">
    <property type="entry name" value="DUF4371 DOMAIN-CONTAINING PROTEIN"/>
    <property type="match status" value="1"/>
</dbReference>
<dbReference type="SMART" id="SM00597">
    <property type="entry name" value="ZnF_TTF"/>
    <property type="match status" value="1"/>
</dbReference>
<evidence type="ECO:0000259" key="2">
    <source>
        <dbReference type="SMART" id="SM00597"/>
    </source>
</evidence>
<sequence length="708" mass="80882">MLNHPIYSIYPSFPHVAVNRNVLHQEIRPFSDDSNNQVVGSTLYIMWSHTVNSGQNNWTPNHFVACFPILSTDSDENEPATKKSKSDGIDSSGDSQTKFDNPKENIASDEQEYKETKTKKSDEDEDKEHFDDPKIDRYDLGKIVNGTVKLNVMSSADKINYIKNQPLPEVIGKLNTGRTQTKSGHKKTLSFQASWMVQFPWLTFSKLLNGGLCKFCVLFPQSNFQHQDTFVTSPFISYKKALGKKSSLLKHQSSEHHKNAKMYYQTLLASTESPSTSLPYRFNKQNQANFDCNKKVLESIVDAVIFCGKQNIPLRGHRDDSTSDASNKGNFLAILKLIGRHDELLSSHLASAKKNASYTSKTIQNEIIKIIGDKVISNILETLHEMKCLQYMVNPSLHEETNEDWSWDRQSKITAQGLLTSLTSFPILITFVFAKYVIDTIKPLTVKLQKRDNDIAKANKLIVDHVSRVKEMRENVDDEFESCFLDAKKIADDIEMEVTIPRTCGKQKHRVNVSSNDPAEYYKLAVAIPFLDYFLQELSSRFLKEDQVAYSLCSLLPENIVCFSDDELSKLASGLEFWNDDLPCLSKRDFVRELTEWRRQCKTPAEKTSDIPQDLLGLFNIVDEDTYPNVKRLLHIACVLPITTCEAERSFSGLRRIKSYLRSTMHEERLTGLALMHLHHSMEIDTNEIVQKIITQQNRRMFQSSLLS</sequence>
<feature type="domain" description="TTF-type" evidence="2">
    <location>
        <begin position="187"/>
        <end position="284"/>
    </location>
</feature>
<evidence type="ECO:0000313" key="3">
    <source>
        <dbReference type="EMBL" id="KAK3091798.1"/>
    </source>
</evidence>
<dbReference type="Pfam" id="PF05699">
    <property type="entry name" value="Dimer_Tnp_hAT"/>
    <property type="match status" value="1"/>
</dbReference>
<feature type="compositionally biased region" description="Basic and acidic residues" evidence="1">
    <location>
        <begin position="111"/>
        <end position="133"/>
    </location>
</feature>
<proteinExistence type="predicted"/>
<feature type="region of interest" description="Disordered" evidence="1">
    <location>
        <begin position="75"/>
        <end position="133"/>
    </location>
</feature>
<dbReference type="InterPro" id="IPR052958">
    <property type="entry name" value="IFN-induced_PKR_regulator"/>
</dbReference>
<accession>A0AA89BY20</accession>
<dbReference type="InterPro" id="IPR006580">
    <property type="entry name" value="Znf_TTF"/>
</dbReference>
<name>A0AA89BY20_PINIB</name>
<dbReference type="InterPro" id="IPR012337">
    <property type="entry name" value="RNaseH-like_sf"/>
</dbReference>
<organism evidence="3 4">
    <name type="scientific">Pinctada imbricata</name>
    <name type="common">Atlantic pearl-oyster</name>
    <name type="synonym">Pinctada martensii</name>
    <dbReference type="NCBI Taxonomy" id="66713"/>
    <lineage>
        <taxon>Eukaryota</taxon>
        <taxon>Metazoa</taxon>
        <taxon>Spiralia</taxon>
        <taxon>Lophotrochozoa</taxon>
        <taxon>Mollusca</taxon>
        <taxon>Bivalvia</taxon>
        <taxon>Autobranchia</taxon>
        <taxon>Pteriomorphia</taxon>
        <taxon>Pterioida</taxon>
        <taxon>Pterioidea</taxon>
        <taxon>Pteriidae</taxon>
        <taxon>Pinctada</taxon>
    </lineage>
</organism>
<dbReference type="GO" id="GO:0046983">
    <property type="term" value="F:protein dimerization activity"/>
    <property type="evidence" value="ECO:0007669"/>
    <property type="project" value="InterPro"/>
</dbReference>
<feature type="compositionally biased region" description="Basic and acidic residues" evidence="1">
    <location>
        <begin position="79"/>
        <end position="88"/>
    </location>
</feature>
<protein>
    <recommendedName>
        <fullName evidence="2">TTF-type domain-containing protein</fullName>
    </recommendedName>
</protein>
<evidence type="ECO:0000313" key="4">
    <source>
        <dbReference type="Proteomes" id="UP001186944"/>
    </source>
</evidence>
<dbReference type="SUPFAM" id="SSF53098">
    <property type="entry name" value="Ribonuclease H-like"/>
    <property type="match status" value="1"/>
</dbReference>
<dbReference type="Proteomes" id="UP001186944">
    <property type="component" value="Unassembled WGS sequence"/>
</dbReference>
<dbReference type="EMBL" id="VSWD01000010">
    <property type="protein sequence ID" value="KAK3091798.1"/>
    <property type="molecule type" value="Genomic_DNA"/>
</dbReference>
<gene>
    <name evidence="3" type="ORF">FSP39_022710</name>
</gene>
<comment type="caution">
    <text evidence="3">The sequence shown here is derived from an EMBL/GenBank/DDBJ whole genome shotgun (WGS) entry which is preliminary data.</text>
</comment>
<dbReference type="PANTHER" id="PTHR46289">
    <property type="entry name" value="52 KDA REPRESSOR OF THE INHIBITOR OF THE PROTEIN KINASE-LIKE PROTEIN-RELATED"/>
    <property type="match status" value="1"/>
</dbReference>
<dbReference type="InterPro" id="IPR008906">
    <property type="entry name" value="HATC_C_dom"/>
</dbReference>
<keyword evidence="4" id="KW-1185">Reference proteome</keyword>
<dbReference type="InterPro" id="IPR025398">
    <property type="entry name" value="DUF4371"/>
</dbReference>
<reference evidence="3" key="1">
    <citation type="submission" date="2019-08" db="EMBL/GenBank/DDBJ databases">
        <title>The improved chromosome-level genome for the pearl oyster Pinctada fucata martensii using PacBio sequencing and Hi-C.</title>
        <authorList>
            <person name="Zheng Z."/>
        </authorList>
    </citation>
    <scope>NUCLEOTIDE SEQUENCE</scope>
    <source>
        <strain evidence="3">ZZ-2019</strain>
        <tissue evidence="3">Adductor muscle</tissue>
    </source>
</reference>
<evidence type="ECO:0000256" key="1">
    <source>
        <dbReference type="SAM" id="MobiDB-lite"/>
    </source>
</evidence>
<dbReference type="Pfam" id="PF14291">
    <property type="entry name" value="DUF4371"/>
    <property type="match status" value="1"/>
</dbReference>